<feature type="region of interest" description="Disordered" evidence="1">
    <location>
        <begin position="845"/>
        <end position="868"/>
    </location>
</feature>
<sequence length="1730" mass="186799">MQSPKLKAHFKTFIRLWNKRKLPPKYYRTCSVDLDAADCTLDLDTEVIEESATPRYPRLVEPIVTPRGLMSPVFPGDIVDLSPGNALDGDSQSGITGGNVAVDSPFSTFGKTGEEVLQSPGILAKQMQVGFPSRQESVHKGSSQGTRPAFHSVHPSQWSPTKFATISRGTPTPSAFKLASSPAKRTGCPVSSPSCPPTISTFTGKFATRPLPDTPTSSRVLLPGVSHIPKASQENLSPADAEPWMMGGNIASERSPVYASVQDAIPYSTGSPKYAEIDECGIPRVIPACSDEGGRRVKQDSTVHNGGNRIGDAPRICSSQILDNDYCSLSSTTQEELTTSTAAKKSTVRAKPSLNRRRSKSMEDIYAVPLRSGSIFGRRKQAVNEEESSTEQSAVPPPVPEKNFSPQSLFQTFLGFKNRKAVSQKAGQDLSLEVSTMTASVKQAAEDACSPQKRRSQESVEASLKTSPTKKVKSGALSKSGGNDVESVSDQANAATFSTTAESQCGEPSKQAAPVKLSILTGSLRPTTRSVQRAVGHSGERKAEGASSLADDTRNPSALESSLDVLEVKQLEESPKFPRRKLKRRSSSFSVTPGKGLTFGKSSKMSTPSPRRVSFAKDVKDTESKSTPLRRSSSRRTVMISGGAAVTRQTQERLNFQSFMSSHVSPPHKGKSPSKVAPVSGKPPSPIKTSLTNLFSNLKKTTTDRDVTSSPSAASLQYSDSDASMNAMRVASLVSKSSPIKREALAGSANLFPPSPTRQVGRRVLGSPIRQPSSSNSVGQGVSFAQAPNPHHQVSESEHEKKSVRQKQTRLGSFSSPPRKPVHSLMAKLTSKTSVLCADEVRDSEGYSSNDDLIEESCGPPKPGAVFSSQNLARSNALEDEGMSSFGTGQDSKRKNGEVFNGETSCTGSMQFASNTDQLSKTPPSAFTNEPLLRFDTAFEDTDEFMPHVKLNHGFEGQLDDQPRANDVKAFARVAKIWNRTVGFDASVDPFVRKIFQQNEGNNETVSKERKISYVNTALKWRWSQRTKADHADLVNTASQTQKGRRDGKIQQIKAKADLDSESSSSVKVESFSARPDINHTQIVSDSASEMLEGKQLTHGSAVVYDVPTNVCALTPCPVDRPEIPSNVGSQSEETCTATANSSAAHVNSFTSEAGSSFCLPPYPVVESGQPEENIDQEIKQAPLSGIASSPSFPDPPALPSPEESSFILPPYPQNCEPDYLMIESDLAAIPVPSESSQIDERSLTPPTYPEVDRETQRSNGDLPLSEVSQTDEQSFTLPPYPEVEGETLATSGDSSLAVREEETQTSLTRSDRSVSKVCDDPGDPSTTGTIQFSDPPPSLTCNTPLVSDNLPETDKNLTRIESLKRASPKVVKNDSWITARRRSSRRNQNSFHSPQDLLQLQTPARQAELGDIHDGGDDIRFCSGSDPLAMAETSPDSLLVKQGIFSITDNVSSDSSSGSAIIGNPGVMPALQAHKPIVSNTPTAQKVPLIKPATLPKTARATTLAQRRLNVQNFMISKASSKPVAKRRSSLTKEQPKQKVNSKPKNDYITMNINAVKKTSIKSIAPSSAIKQTSTISAETKNLAGNDSVASSKGQSKRRSRDNGVQSETSNRPGTLSTKLSVFNREEKTPRKKSLESRRRRSKSNGVEDENQMSFSERRKFFQQLQSSKQSLLSKPLRSGASKMSDSAGQKCVRSAKVSAVTPKPVSSQRREVEPSRPLVLSPNSDLNI</sequence>
<feature type="region of interest" description="Disordered" evidence="1">
    <location>
        <begin position="1185"/>
        <end position="1212"/>
    </location>
</feature>
<feature type="compositionally biased region" description="Basic and acidic residues" evidence="1">
    <location>
        <begin position="793"/>
        <end position="803"/>
    </location>
</feature>
<feature type="region of interest" description="Disordered" evidence="1">
    <location>
        <begin position="377"/>
        <end position="404"/>
    </location>
</feature>
<feature type="region of interest" description="Disordered" evidence="1">
    <location>
        <begin position="175"/>
        <end position="194"/>
    </location>
</feature>
<feature type="region of interest" description="Disordered" evidence="1">
    <location>
        <begin position="520"/>
        <end position="634"/>
    </location>
</feature>
<feature type="compositionally biased region" description="Basic and acidic residues" evidence="1">
    <location>
        <begin position="566"/>
        <end position="576"/>
    </location>
</feature>
<reference evidence="2 3" key="1">
    <citation type="journal article" date="2021" name="Elife">
        <title>Chloroplast acquisition without the gene transfer in kleptoplastic sea slugs, Plakobranchus ocellatus.</title>
        <authorList>
            <person name="Maeda T."/>
            <person name="Takahashi S."/>
            <person name="Yoshida T."/>
            <person name="Shimamura S."/>
            <person name="Takaki Y."/>
            <person name="Nagai Y."/>
            <person name="Toyoda A."/>
            <person name="Suzuki Y."/>
            <person name="Arimoto A."/>
            <person name="Ishii H."/>
            <person name="Satoh N."/>
            <person name="Nishiyama T."/>
            <person name="Hasebe M."/>
            <person name="Maruyama T."/>
            <person name="Minagawa J."/>
            <person name="Obokata J."/>
            <person name="Shigenobu S."/>
        </authorList>
    </citation>
    <scope>NUCLEOTIDE SEQUENCE [LARGE SCALE GENOMIC DNA]</scope>
</reference>
<feature type="compositionally biased region" description="Polar residues" evidence="1">
    <location>
        <begin position="1604"/>
        <end position="1622"/>
    </location>
</feature>
<feature type="compositionally biased region" description="Basic residues" evidence="1">
    <location>
        <begin position="577"/>
        <end position="586"/>
    </location>
</feature>
<feature type="compositionally biased region" description="Polar residues" evidence="1">
    <location>
        <begin position="1582"/>
        <end position="1595"/>
    </location>
</feature>
<proteinExistence type="predicted"/>
<feature type="region of interest" description="Disordered" evidence="1">
    <location>
        <begin position="334"/>
        <end position="362"/>
    </location>
</feature>
<feature type="compositionally biased region" description="Basic and acidic residues" evidence="1">
    <location>
        <begin position="1625"/>
        <end position="1638"/>
    </location>
</feature>
<comment type="caution">
    <text evidence="2">The sequence shown here is derived from an EMBL/GenBank/DDBJ whole genome shotgun (WGS) entry which is preliminary data.</text>
</comment>
<organism evidence="2 3">
    <name type="scientific">Plakobranchus ocellatus</name>
    <dbReference type="NCBI Taxonomy" id="259542"/>
    <lineage>
        <taxon>Eukaryota</taxon>
        <taxon>Metazoa</taxon>
        <taxon>Spiralia</taxon>
        <taxon>Lophotrochozoa</taxon>
        <taxon>Mollusca</taxon>
        <taxon>Gastropoda</taxon>
        <taxon>Heterobranchia</taxon>
        <taxon>Euthyneura</taxon>
        <taxon>Panpulmonata</taxon>
        <taxon>Sacoglossa</taxon>
        <taxon>Placobranchoidea</taxon>
        <taxon>Plakobranchidae</taxon>
        <taxon>Plakobranchus</taxon>
    </lineage>
</organism>
<evidence type="ECO:0000313" key="3">
    <source>
        <dbReference type="Proteomes" id="UP000735302"/>
    </source>
</evidence>
<evidence type="ECO:0000313" key="2">
    <source>
        <dbReference type="EMBL" id="GFO19180.1"/>
    </source>
</evidence>
<feature type="compositionally biased region" description="Basic and acidic residues" evidence="1">
    <location>
        <begin position="1310"/>
        <end position="1320"/>
    </location>
</feature>
<feature type="region of interest" description="Disordered" evidence="1">
    <location>
        <begin position="136"/>
        <end position="157"/>
    </location>
</feature>
<name>A0AAV4BF16_9GAST</name>
<keyword evidence="3" id="KW-1185">Reference proteome</keyword>
<feature type="compositionally biased region" description="Basic and acidic residues" evidence="1">
    <location>
        <begin position="615"/>
        <end position="624"/>
    </location>
</feature>
<gene>
    <name evidence="2" type="ORF">PoB_004568500</name>
</gene>
<dbReference type="EMBL" id="BLXT01005052">
    <property type="protein sequence ID" value="GFO19180.1"/>
    <property type="molecule type" value="Genomic_DNA"/>
</dbReference>
<dbReference type="Proteomes" id="UP000735302">
    <property type="component" value="Unassembled WGS sequence"/>
</dbReference>
<feature type="region of interest" description="Disordered" evidence="1">
    <location>
        <begin position="1668"/>
        <end position="1730"/>
    </location>
</feature>
<feature type="region of interest" description="Disordered" evidence="1">
    <location>
        <begin position="1516"/>
        <end position="1547"/>
    </location>
</feature>
<feature type="region of interest" description="Disordered" evidence="1">
    <location>
        <begin position="661"/>
        <end position="688"/>
    </location>
</feature>
<feature type="region of interest" description="Disordered" evidence="1">
    <location>
        <begin position="880"/>
        <end position="907"/>
    </location>
</feature>
<feature type="compositionally biased region" description="Polar residues" evidence="1">
    <location>
        <begin position="770"/>
        <end position="780"/>
    </location>
</feature>
<accession>A0AAV4BF16</accession>
<feature type="compositionally biased region" description="Polar residues" evidence="1">
    <location>
        <begin position="520"/>
        <end position="531"/>
    </location>
</feature>
<feature type="compositionally biased region" description="Polar residues" evidence="1">
    <location>
        <begin position="600"/>
        <end position="609"/>
    </location>
</feature>
<feature type="region of interest" description="Disordered" evidence="1">
    <location>
        <begin position="1582"/>
        <end position="1656"/>
    </location>
</feature>
<protein>
    <submittedName>
        <fullName evidence="2">Uncharacterized protein</fullName>
    </submittedName>
</protein>
<evidence type="ECO:0000256" key="1">
    <source>
        <dbReference type="SAM" id="MobiDB-lite"/>
    </source>
</evidence>
<feature type="region of interest" description="Disordered" evidence="1">
    <location>
        <begin position="445"/>
        <end position="488"/>
    </location>
</feature>
<feature type="region of interest" description="Disordered" evidence="1">
    <location>
        <begin position="1234"/>
        <end position="1339"/>
    </location>
</feature>
<feature type="compositionally biased region" description="Polar residues" evidence="1">
    <location>
        <begin position="1267"/>
        <end position="1277"/>
    </location>
</feature>
<feature type="region of interest" description="Disordered" evidence="1">
    <location>
        <begin position="767"/>
        <end position="827"/>
    </location>
</feature>